<protein>
    <submittedName>
        <fullName evidence="1">Uncharacterized protein</fullName>
    </submittedName>
</protein>
<evidence type="ECO:0000313" key="1">
    <source>
        <dbReference type="EMBL" id="ABK00925.1"/>
    </source>
</evidence>
<accession>A1BZ88</accession>
<geneLocation type="plasmid" evidence="1">
    <name>pPER272</name>
</geneLocation>
<reference evidence="1" key="1">
    <citation type="journal article" date="2007" name="J. Bacteriol.">
        <title>Complete sequence analysis of novel plasmids from emetic and periodontal Bacillus cereus isolates reveals a common evolutionary history among the B. cereus-group plasmids, including Bacillus anthracis pXO1.</title>
        <authorList>
            <person name="Rasko D.A."/>
            <person name="Rosovitz M.J."/>
            <person name="Okstad O.A."/>
            <person name="Fouts D.E."/>
            <person name="Jiang L."/>
            <person name="Cer R.Z."/>
            <person name="Kolsto A.B."/>
            <person name="Gill S.R."/>
            <person name="Ravel J."/>
        </authorList>
    </citation>
    <scope>NUCLEOTIDE SEQUENCE</scope>
    <source>
        <strain evidence="2">AH818</strain>
        <strain evidence="1">AH820</strain>
        <plasmid evidence="1">pPER272</plasmid>
    </source>
</reference>
<keyword evidence="1" id="KW-0614">Plasmid</keyword>
<name>A1BZ88_BACCE</name>
<gene>
    <name evidence="2" type="ORF">pPER272_0058</name>
    <name evidence="1" type="ORF">pPER272_AH820_0058</name>
</gene>
<organism evidence="1">
    <name type="scientific">Bacillus cereus</name>
    <dbReference type="NCBI Taxonomy" id="1396"/>
    <lineage>
        <taxon>Bacteria</taxon>
        <taxon>Bacillati</taxon>
        <taxon>Bacillota</taxon>
        <taxon>Bacilli</taxon>
        <taxon>Bacillales</taxon>
        <taxon>Bacillaceae</taxon>
        <taxon>Bacillus</taxon>
        <taxon>Bacillus cereus group</taxon>
    </lineage>
</organism>
<dbReference type="EMBL" id="DQ889677">
    <property type="protein sequence ID" value="ABK00925.1"/>
    <property type="molecule type" value="Genomic_DNA"/>
</dbReference>
<evidence type="ECO:0000313" key="2">
    <source>
        <dbReference type="EMBL" id="ABK01190.1"/>
    </source>
</evidence>
<dbReference type="EMBL" id="DQ889678">
    <property type="protein sequence ID" value="ABK01190.1"/>
    <property type="molecule type" value="Genomic_DNA"/>
</dbReference>
<sequence length="33" mass="3896">MLRIHSNGYYRNECVTIKELITVVITEVFKVLI</sequence>
<proteinExistence type="predicted"/>
<dbReference type="AlphaFoldDB" id="A1BZ88"/>